<protein>
    <recommendedName>
        <fullName evidence="3">Transport and Golgi organization protein 2</fullName>
    </recommendedName>
</protein>
<keyword evidence="2" id="KW-1185">Reference proteome</keyword>
<dbReference type="Pfam" id="PF05742">
    <property type="entry name" value="TANGO2"/>
    <property type="match status" value="1"/>
</dbReference>
<dbReference type="AlphaFoldDB" id="A0AAW1U4D3"/>
<dbReference type="EMBL" id="JARQZJ010000031">
    <property type="protein sequence ID" value="KAK9874214.1"/>
    <property type="molecule type" value="Genomic_DNA"/>
</dbReference>
<evidence type="ECO:0000313" key="1">
    <source>
        <dbReference type="EMBL" id="KAK9874214.1"/>
    </source>
</evidence>
<proteinExistence type="predicted"/>
<organism evidence="1 2">
    <name type="scientific">Henosepilachna vigintioctopunctata</name>
    <dbReference type="NCBI Taxonomy" id="420089"/>
    <lineage>
        <taxon>Eukaryota</taxon>
        <taxon>Metazoa</taxon>
        <taxon>Ecdysozoa</taxon>
        <taxon>Arthropoda</taxon>
        <taxon>Hexapoda</taxon>
        <taxon>Insecta</taxon>
        <taxon>Pterygota</taxon>
        <taxon>Neoptera</taxon>
        <taxon>Endopterygota</taxon>
        <taxon>Coleoptera</taxon>
        <taxon>Polyphaga</taxon>
        <taxon>Cucujiformia</taxon>
        <taxon>Coccinelloidea</taxon>
        <taxon>Coccinellidae</taxon>
        <taxon>Epilachninae</taxon>
        <taxon>Epilachnini</taxon>
        <taxon>Henosepilachna</taxon>
    </lineage>
</organism>
<dbReference type="PANTHER" id="PTHR17985:SF8">
    <property type="entry name" value="TRANSPORT AND GOLGI ORGANIZATION PROTEIN 2 HOMOLOG"/>
    <property type="match status" value="1"/>
</dbReference>
<dbReference type="GO" id="GO:0009306">
    <property type="term" value="P:protein secretion"/>
    <property type="evidence" value="ECO:0007669"/>
    <property type="project" value="TreeGrafter"/>
</dbReference>
<accession>A0AAW1U4D3</accession>
<dbReference type="PANTHER" id="PTHR17985">
    <property type="entry name" value="SER/THR-RICH PROTEIN T10 IN DGCR REGION"/>
    <property type="match status" value="1"/>
</dbReference>
<evidence type="ECO:0000313" key="2">
    <source>
        <dbReference type="Proteomes" id="UP001431783"/>
    </source>
</evidence>
<gene>
    <name evidence="1" type="ORF">WA026_002570</name>
</gene>
<dbReference type="GO" id="GO:0005794">
    <property type="term" value="C:Golgi apparatus"/>
    <property type="evidence" value="ECO:0007669"/>
    <property type="project" value="TreeGrafter"/>
</dbReference>
<dbReference type="GO" id="GO:0007030">
    <property type="term" value="P:Golgi organization"/>
    <property type="evidence" value="ECO:0007669"/>
    <property type="project" value="TreeGrafter"/>
</dbReference>
<dbReference type="Proteomes" id="UP001431783">
    <property type="component" value="Unassembled WGS sequence"/>
</dbReference>
<reference evidence="1 2" key="1">
    <citation type="submission" date="2023-03" db="EMBL/GenBank/DDBJ databases">
        <title>Genome insight into feeding habits of ladybird beetles.</title>
        <authorList>
            <person name="Li H.-S."/>
            <person name="Huang Y.-H."/>
            <person name="Pang H."/>
        </authorList>
    </citation>
    <scope>NUCLEOTIDE SEQUENCE [LARGE SCALE GENOMIC DNA]</scope>
    <source>
        <strain evidence="1">SYSU_2023b</strain>
        <tissue evidence="1">Whole body</tissue>
    </source>
</reference>
<sequence>MCIIFIKTNPNPKKGELRLIIAANRDEFYRRPAREAYMCSESEIIGGRDLHENREGGMWLGMKINREKETFKLGALLNVTGEDRNTDVHSRGFIVPGYLESEESSIMYFENFIKNKKFNAFNLVNVELSKKGISVYFLSNTPCQICEFPGEQTLGFGNSPVNRPLTKVQNGRMRFDEVTKNCESKEELRNNLIKFLKSNEKNLPDSELEWRAPQAFEYLSSIYVAMEQGYGTRTHTVVLVDDEWNIEFYEDTMESPIDADNIVWKNKLLKSSL</sequence>
<dbReference type="InterPro" id="IPR008551">
    <property type="entry name" value="TANGO2"/>
</dbReference>
<comment type="caution">
    <text evidence="1">The sequence shown here is derived from an EMBL/GenBank/DDBJ whole genome shotgun (WGS) entry which is preliminary data.</text>
</comment>
<name>A0AAW1U4D3_9CUCU</name>
<evidence type="ECO:0008006" key="3">
    <source>
        <dbReference type="Google" id="ProtNLM"/>
    </source>
</evidence>